<dbReference type="CDD" id="cd17058">
    <property type="entry name" value="Ubl_SNRNP25"/>
    <property type="match status" value="1"/>
</dbReference>
<dbReference type="Pfam" id="PF18036">
    <property type="entry name" value="Ubiquitin_4"/>
    <property type="match status" value="1"/>
</dbReference>
<reference evidence="2 3" key="1">
    <citation type="submission" date="2013-10" db="EMBL/GenBank/DDBJ databases">
        <authorList>
            <consortium name="International Citrus Genome Consortium"/>
            <person name="Jenkins J."/>
            <person name="Schmutz J."/>
            <person name="Prochnik S."/>
            <person name="Rokhsar D."/>
            <person name="Gmitter F."/>
            <person name="Ollitrault P."/>
            <person name="Machado M."/>
            <person name="Talon M."/>
            <person name="Wincker P."/>
            <person name="Jaillon O."/>
            <person name="Morgante M."/>
        </authorList>
    </citation>
    <scope>NUCLEOTIDE SEQUENCE</scope>
    <source>
        <strain evidence="3">cv. Clemenules</strain>
    </source>
</reference>
<dbReference type="InParanoid" id="V4UHI3"/>
<sequence>MLRIAMEEFSPRISVDSPRHSGALSLMIGGFSRKNFSYNKLPEQPLKLSVRKLDGSCFEGKWNFINQNKQSYNLTDIEVMKTATIAELRQAVEAAFSHMPKTGPGKISWPHVWGHFCLCYNGQKLICENDNIKYYGIRDGDQLEFIRHQSINYMITEKETKKQEAAKEHH</sequence>
<proteinExistence type="predicted"/>
<dbReference type="OMA" id="CENDNIK"/>
<feature type="domain" description="SNRNP25 ubiquitin-like" evidence="1">
    <location>
        <begin position="68"/>
        <end position="148"/>
    </location>
</feature>
<evidence type="ECO:0000259" key="1">
    <source>
        <dbReference type="Pfam" id="PF18036"/>
    </source>
</evidence>
<dbReference type="PANTHER" id="PTHR14942">
    <property type="entry name" value="U11/U12 SMALL NUCLEAR RIBONUCLEOPROTEIN 25 KDA PROTEIN"/>
    <property type="match status" value="1"/>
</dbReference>
<dbReference type="KEGG" id="cic:CICLE_v10010145mg"/>
<protein>
    <recommendedName>
        <fullName evidence="1">SNRNP25 ubiquitin-like domain-containing protein</fullName>
    </recommendedName>
</protein>
<evidence type="ECO:0000313" key="3">
    <source>
        <dbReference type="Proteomes" id="UP000030687"/>
    </source>
</evidence>
<dbReference type="SUPFAM" id="SSF54236">
    <property type="entry name" value="Ubiquitin-like"/>
    <property type="match status" value="1"/>
</dbReference>
<organism evidence="2 3">
    <name type="scientific">Citrus clementina</name>
    <name type="common">Clementine</name>
    <name type="synonym">Citrus deliciosa x Citrus sinensis</name>
    <dbReference type="NCBI Taxonomy" id="85681"/>
    <lineage>
        <taxon>Eukaryota</taxon>
        <taxon>Viridiplantae</taxon>
        <taxon>Streptophyta</taxon>
        <taxon>Embryophyta</taxon>
        <taxon>Tracheophyta</taxon>
        <taxon>Spermatophyta</taxon>
        <taxon>Magnoliopsida</taxon>
        <taxon>eudicotyledons</taxon>
        <taxon>Gunneridae</taxon>
        <taxon>Pentapetalae</taxon>
        <taxon>rosids</taxon>
        <taxon>malvids</taxon>
        <taxon>Sapindales</taxon>
        <taxon>Rutaceae</taxon>
        <taxon>Aurantioideae</taxon>
        <taxon>Citrus</taxon>
    </lineage>
</organism>
<dbReference type="InterPro" id="IPR040610">
    <property type="entry name" value="SNRNP25_ubiquitin"/>
</dbReference>
<dbReference type="EMBL" id="KI535697">
    <property type="protein sequence ID" value="ESR63645.1"/>
    <property type="molecule type" value="Genomic_DNA"/>
</dbReference>
<dbReference type="Gene3D" id="3.10.20.90">
    <property type="entry name" value="Phosphatidylinositol 3-kinase Catalytic Subunit, Chain A, domain 1"/>
    <property type="match status" value="1"/>
</dbReference>
<dbReference type="PANTHER" id="PTHR14942:SF2">
    <property type="entry name" value="UBIQUITIN-LIKE SUPERFAMILY PROTEIN"/>
    <property type="match status" value="1"/>
</dbReference>
<feature type="non-terminal residue" evidence="2">
    <location>
        <position position="170"/>
    </location>
</feature>
<dbReference type="Proteomes" id="UP000030687">
    <property type="component" value="Unassembled WGS sequence"/>
</dbReference>
<dbReference type="InterPro" id="IPR029071">
    <property type="entry name" value="Ubiquitin-like_domsf"/>
</dbReference>
<accession>V4UHI3</accession>
<evidence type="ECO:0000313" key="2">
    <source>
        <dbReference type="EMBL" id="ESR63645.1"/>
    </source>
</evidence>
<name>V4UHI3_CITCL</name>
<dbReference type="AlphaFoldDB" id="V4UHI3"/>
<gene>
    <name evidence="2" type="ORF">CICLE_v10010145mg</name>
</gene>
<dbReference type="InterPro" id="IPR039690">
    <property type="entry name" value="SNRNP25"/>
</dbReference>
<dbReference type="Gramene" id="ESR63645">
    <property type="protein sequence ID" value="ESR63645"/>
    <property type="gene ID" value="CICLE_v10010145mg"/>
</dbReference>
<dbReference type="eggNOG" id="ENOG502S01M">
    <property type="taxonomic scope" value="Eukaryota"/>
</dbReference>
<dbReference type="GO" id="GO:0000398">
    <property type="term" value="P:mRNA splicing, via spliceosome"/>
    <property type="evidence" value="ECO:0007669"/>
    <property type="project" value="InterPro"/>
</dbReference>
<keyword evidence="3" id="KW-1185">Reference proteome</keyword>